<dbReference type="AlphaFoldDB" id="A0A6G0ZHS5"/>
<gene>
    <name evidence="2" type="ORF">FWK35_00004740</name>
</gene>
<reference evidence="2 3" key="1">
    <citation type="submission" date="2019-08" db="EMBL/GenBank/DDBJ databases">
        <title>Whole genome of Aphis craccivora.</title>
        <authorList>
            <person name="Voronova N.V."/>
            <person name="Shulinski R.S."/>
            <person name="Bandarenka Y.V."/>
            <person name="Zhorov D.G."/>
            <person name="Warner D."/>
        </authorList>
    </citation>
    <scope>NUCLEOTIDE SEQUENCE [LARGE SCALE GENOMIC DNA]</scope>
    <source>
        <strain evidence="2">180601</strain>
        <tissue evidence="2">Whole Body</tissue>
    </source>
</reference>
<evidence type="ECO:0000313" key="2">
    <source>
        <dbReference type="EMBL" id="KAF0770707.1"/>
    </source>
</evidence>
<comment type="caution">
    <text evidence="2">The sequence shown here is derived from an EMBL/GenBank/DDBJ whole genome shotgun (WGS) entry which is preliminary data.</text>
</comment>
<dbReference type="OrthoDB" id="416585at2759"/>
<evidence type="ECO:0000313" key="3">
    <source>
        <dbReference type="Proteomes" id="UP000478052"/>
    </source>
</evidence>
<protein>
    <submittedName>
        <fullName evidence="2">Uncharacterized protein</fullName>
    </submittedName>
</protein>
<dbReference type="EMBL" id="VUJU01000394">
    <property type="protein sequence ID" value="KAF0770707.1"/>
    <property type="molecule type" value="Genomic_DNA"/>
</dbReference>
<dbReference type="Proteomes" id="UP000478052">
    <property type="component" value="Unassembled WGS sequence"/>
</dbReference>
<name>A0A6G0ZHS5_APHCR</name>
<keyword evidence="1" id="KW-0812">Transmembrane</keyword>
<proteinExistence type="predicted"/>
<evidence type="ECO:0000256" key="1">
    <source>
        <dbReference type="SAM" id="Phobius"/>
    </source>
</evidence>
<keyword evidence="1" id="KW-1133">Transmembrane helix</keyword>
<sequence>MRLDIPIANCLATFPGEVISLEGWVDIMYYVQDAHSFWDWIYFVLLIVSYGLVPYQCTVIHRYMNINATNDLTDNWFIFYDKLMFSGHSHTIFRDKKEGNGKNENGTSSFPLDQHADLVDKQLRTIVLLRPNGEPPHSYSHLPFFHDLSHNRLIVGEDGKLKSCCA</sequence>
<dbReference type="Gene3D" id="1.10.287.70">
    <property type="match status" value="1"/>
</dbReference>
<keyword evidence="1" id="KW-0472">Membrane</keyword>
<keyword evidence="3" id="KW-1185">Reference proteome</keyword>
<feature type="transmembrane region" description="Helical" evidence="1">
    <location>
        <begin position="37"/>
        <end position="55"/>
    </location>
</feature>
<organism evidence="2 3">
    <name type="scientific">Aphis craccivora</name>
    <name type="common">Cowpea aphid</name>
    <dbReference type="NCBI Taxonomy" id="307492"/>
    <lineage>
        <taxon>Eukaryota</taxon>
        <taxon>Metazoa</taxon>
        <taxon>Ecdysozoa</taxon>
        <taxon>Arthropoda</taxon>
        <taxon>Hexapoda</taxon>
        <taxon>Insecta</taxon>
        <taxon>Pterygota</taxon>
        <taxon>Neoptera</taxon>
        <taxon>Paraneoptera</taxon>
        <taxon>Hemiptera</taxon>
        <taxon>Sternorrhyncha</taxon>
        <taxon>Aphidomorpha</taxon>
        <taxon>Aphidoidea</taxon>
        <taxon>Aphididae</taxon>
        <taxon>Aphidini</taxon>
        <taxon>Aphis</taxon>
        <taxon>Aphis</taxon>
    </lineage>
</organism>
<accession>A0A6G0ZHS5</accession>